<organism evidence="1 2">
    <name type="scientific">Vibrio aquaticus</name>
    <dbReference type="NCBI Taxonomy" id="2496559"/>
    <lineage>
        <taxon>Bacteria</taxon>
        <taxon>Pseudomonadati</taxon>
        <taxon>Pseudomonadota</taxon>
        <taxon>Gammaproteobacteria</taxon>
        <taxon>Vibrionales</taxon>
        <taxon>Vibrionaceae</taxon>
        <taxon>Vibrio</taxon>
    </lineage>
</organism>
<gene>
    <name evidence="1" type="ORF">EJ063_19590</name>
</gene>
<keyword evidence="2" id="KW-1185">Reference proteome</keyword>
<sequence length="233" mass="26512">MFFNRRKKYNGKVSALLPAFGFDLEEAGVMKTLNVLDIAWQQKYNEYEGALYVSYLVVSGYLKRDKNKALEILDQTKFVQQDWLSKGLVDQALVQRFTEKANEWLGIDNDTENKGFEFTPNMPDIMSAQPVVMQEYDETILIQVENVPSLFKKFGGEGEHPLFYLQVAALISKTTNKPIAIFTLETGMTDANFFGLFEGTGKHLNLGKQDRELSRQDFLELAKEKLGLSVTTP</sequence>
<dbReference type="RefSeq" id="WP_126575966.1">
    <property type="nucleotide sequence ID" value="NZ_RXZH01000018.1"/>
</dbReference>
<name>A0A3S0P3N4_9VIBR</name>
<reference evidence="1 2" key="1">
    <citation type="submission" date="2018-12" db="EMBL/GenBank/DDBJ databases">
        <title>Vibrio sp. isolated from China Sea.</title>
        <authorList>
            <person name="Li Y."/>
        </authorList>
    </citation>
    <scope>NUCLEOTIDE SEQUENCE [LARGE SCALE GENOMIC DNA]</scope>
    <source>
        <strain evidence="1 2">BEI207</strain>
    </source>
</reference>
<dbReference type="AlphaFoldDB" id="A0A3S0P3N4"/>
<proteinExistence type="predicted"/>
<dbReference type="Proteomes" id="UP000268973">
    <property type="component" value="Unassembled WGS sequence"/>
</dbReference>
<protein>
    <submittedName>
        <fullName evidence="1">Uncharacterized protein</fullName>
    </submittedName>
</protein>
<dbReference type="EMBL" id="RXZH01000018">
    <property type="protein sequence ID" value="RTZ13611.1"/>
    <property type="molecule type" value="Genomic_DNA"/>
</dbReference>
<evidence type="ECO:0000313" key="1">
    <source>
        <dbReference type="EMBL" id="RTZ13611.1"/>
    </source>
</evidence>
<accession>A0A3S0P3N4</accession>
<evidence type="ECO:0000313" key="2">
    <source>
        <dbReference type="Proteomes" id="UP000268973"/>
    </source>
</evidence>
<comment type="caution">
    <text evidence="1">The sequence shown here is derived from an EMBL/GenBank/DDBJ whole genome shotgun (WGS) entry which is preliminary data.</text>
</comment>